<feature type="transmembrane region" description="Helical" evidence="5">
    <location>
        <begin position="29"/>
        <end position="50"/>
    </location>
</feature>
<reference evidence="7 8" key="1">
    <citation type="submission" date="2018-03" db="EMBL/GenBank/DDBJ databases">
        <authorList>
            <person name="Keele B.F."/>
        </authorList>
    </citation>
    <scope>NUCLEOTIDE SEQUENCE [LARGE SCALE GENOMIC DNA]</scope>
    <source>
        <strain evidence="7 8">YL28-9</strain>
    </source>
</reference>
<accession>A0A2T3HIZ5</accession>
<evidence type="ECO:0000256" key="5">
    <source>
        <dbReference type="SAM" id="Phobius"/>
    </source>
</evidence>
<sequence length="359" mass="37458">MKKLSLPVWTIVAPLVAWAAYGGSLLVAASFMQFLLAACLIGAVLAAVHHAEVVAHWVGEPFGTLLLALAITIIEVALIVSIMVSGGPETTALARDTVFAAVMIILTGIVGLCLLIGGIKYREQTFSLPGVNAGLMTLTAIVVLTLLLPNYTTSKAGPYYTPLQLTFVAIVSLVLYGAFVLIQTVRHRDYFLPAEPRQDEDMHAAPPTRLTAITSLALLLLSLGVVVILAKSLSAGIEDMVVAAGAPKSLVGIIIAAVVLLPEGLAACRAASLNRLQTSLNLALGSALASIGLTIPAVALLSMFTGLPVTLGIDMKSTLLLLLALFTTMLSLANGRTNVLQGVVLLLIFAVYLFTTVAP</sequence>
<dbReference type="RefSeq" id="WP_107216720.1">
    <property type="nucleotide sequence ID" value="NZ_KZ686270.1"/>
</dbReference>
<feature type="transmembrane region" description="Helical" evidence="5">
    <location>
        <begin position="62"/>
        <end position="86"/>
    </location>
</feature>
<feature type="domain" description="Sodium/calcium exchanger membrane region" evidence="6">
    <location>
        <begin position="215"/>
        <end position="356"/>
    </location>
</feature>
<dbReference type="AlphaFoldDB" id="A0A2T3HIZ5"/>
<evidence type="ECO:0000256" key="3">
    <source>
        <dbReference type="ARBA" id="ARBA00022989"/>
    </source>
</evidence>
<feature type="transmembrane region" description="Helical" evidence="5">
    <location>
        <begin position="315"/>
        <end position="332"/>
    </location>
</feature>
<evidence type="ECO:0000256" key="2">
    <source>
        <dbReference type="ARBA" id="ARBA00022692"/>
    </source>
</evidence>
<organism evidence="7 8">
    <name type="scientific">Pedobacter yulinensis</name>
    <dbReference type="NCBI Taxonomy" id="2126353"/>
    <lineage>
        <taxon>Bacteria</taxon>
        <taxon>Pseudomonadati</taxon>
        <taxon>Bacteroidota</taxon>
        <taxon>Sphingobacteriia</taxon>
        <taxon>Sphingobacteriales</taxon>
        <taxon>Sphingobacteriaceae</taxon>
        <taxon>Pedobacter</taxon>
    </lineage>
</organism>
<protein>
    <submittedName>
        <fullName evidence="7">Ionic transporter y4hA</fullName>
    </submittedName>
</protein>
<evidence type="ECO:0000256" key="4">
    <source>
        <dbReference type="ARBA" id="ARBA00023136"/>
    </source>
</evidence>
<feature type="transmembrane region" description="Helical" evidence="5">
    <location>
        <begin position="210"/>
        <end position="230"/>
    </location>
</feature>
<feature type="transmembrane region" description="Helical" evidence="5">
    <location>
        <begin position="250"/>
        <end position="268"/>
    </location>
</feature>
<evidence type="ECO:0000259" key="6">
    <source>
        <dbReference type="Pfam" id="PF01699"/>
    </source>
</evidence>
<dbReference type="GO" id="GO:0005886">
    <property type="term" value="C:plasma membrane"/>
    <property type="evidence" value="ECO:0007669"/>
    <property type="project" value="TreeGrafter"/>
</dbReference>
<dbReference type="Gene3D" id="1.20.1420.30">
    <property type="entry name" value="NCX, central ion-binding region"/>
    <property type="match status" value="1"/>
</dbReference>
<gene>
    <name evidence="7" type="ORF">C7T94_16745</name>
</gene>
<keyword evidence="3 5" id="KW-1133">Transmembrane helix</keyword>
<keyword evidence="4 5" id="KW-0472">Membrane</keyword>
<evidence type="ECO:0000313" key="7">
    <source>
        <dbReference type="EMBL" id="PST82418.1"/>
    </source>
</evidence>
<comment type="caution">
    <text evidence="7">The sequence shown here is derived from an EMBL/GenBank/DDBJ whole genome shotgun (WGS) entry which is preliminary data.</text>
</comment>
<dbReference type="EMBL" id="PYLS01000006">
    <property type="protein sequence ID" value="PST82418.1"/>
    <property type="molecule type" value="Genomic_DNA"/>
</dbReference>
<comment type="subcellular location">
    <subcellularLocation>
        <location evidence="1">Membrane</location>
        <topology evidence="1">Multi-pass membrane protein</topology>
    </subcellularLocation>
</comment>
<feature type="domain" description="Sodium/calcium exchanger membrane region" evidence="6">
    <location>
        <begin position="34"/>
        <end position="184"/>
    </location>
</feature>
<feature type="transmembrane region" description="Helical" evidence="5">
    <location>
        <begin position="163"/>
        <end position="182"/>
    </location>
</feature>
<feature type="transmembrane region" description="Helical" evidence="5">
    <location>
        <begin position="131"/>
        <end position="151"/>
    </location>
</feature>
<dbReference type="InterPro" id="IPR004837">
    <property type="entry name" value="NaCa_Exmemb"/>
</dbReference>
<name>A0A2T3HIZ5_9SPHI</name>
<keyword evidence="8" id="KW-1185">Reference proteome</keyword>
<feature type="transmembrane region" description="Helical" evidence="5">
    <location>
        <begin position="280"/>
        <end position="303"/>
    </location>
</feature>
<proteinExistence type="predicted"/>
<dbReference type="Pfam" id="PF01699">
    <property type="entry name" value="Na_Ca_ex"/>
    <property type="match status" value="2"/>
</dbReference>
<dbReference type="PANTHER" id="PTHR37958:SF1">
    <property type="entry name" value="SODIUM-POTASSIUM_PROTON ANTIPORTER CHAA"/>
    <property type="match status" value="1"/>
</dbReference>
<evidence type="ECO:0000256" key="1">
    <source>
        <dbReference type="ARBA" id="ARBA00004141"/>
    </source>
</evidence>
<evidence type="ECO:0000313" key="8">
    <source>
        <dbReference type="Proteomes" id="UP000240912"/>
    </source>
</evidence>
<feature type="transmembrane region" description="Helical" evidence="5">
    <location>
        <begin position="98"/>
        <end position="119"/>
    </location>
</feature>
<dbReference type="PANTHER" id="PTHR37958">
    <property type="entry name" value="SODIUM-POTASSIUM/PROTON ANTIPORTER CHAA"/>
    <property type="match status" value="1"/>
</dbReference>
<dbReference type="InterPro" id="IPR052946">
    <property type="entry name" value="Alkaline_pH_Ca-Antiporter"/>
</dbReference>
<keyword evidence="2 5" id="KW-0812">Transmembrane</keyword>
<dbReference type="GO" id="GO:0015385">
    <property type="term" value="F:sodium:proton antiporter activity"/>
    <property type="evidence" value="ECO:0007669"/>
    <property type="project" value="TreeGrafter"/>
</dbReference>
<dbReference type="Proteomes" id="UP000240912">
    <property type="component" value="Unassembled WGS sequence"/>
</dbReference>
<dbReference type="GO" id="GO:0015386">
    <property type="term" value="F:potassium:proton antiporter activity"/>
    <property type="evidence" value="ECO:0007669"/>
    <property type="project" value="TreeGrafter"/>
</dbReference>
<feature type="transmembrane region" description="Helical" evidence="5">
    <location>
        <begin position="339"/>
        <end position="358"/>
    </location>
</feature>
<dbReference type="OrthoDB" id="9787814at2"/>
<dbReference type="InterPro" id="IPR044880">
    <property type="entry name" value="NCX_ion-bd_dom_sf"/>
</dbReference>